<dbReference type="GeneID" id="63915667"/>
<organism evidence="1 2">
    <name type="scientific">Aureobasidium melanogenum (strain CBS 110374)</name>
    <name type="common">Aureobasidium pullulans var. melanogenum</name>
    <dbReference type="NCBI Taxonomy" id="1043003"/>
    <lineage>
        <taxon>Eukaryota</taxon>
        <taxon>Fungi</taxon>
        <taxon>Dikarya</taxon>
        <taxon>Ascomycota</taxon>
        <taxon>Pezizomycotina</taxon>
        <taxon>Dothideomycetes</taxon>
        <taxon>Dothideomycetidae</taxon>
        <taxon>Dothideales</taxon>
        <taxon>Saccotheciaceae</taxon>
        <taxon>Aureobasidium</taxon>
    </lineage>
</organism>
<evidence type="ECO:0000313" key="1">
    <source>
        <dbReference type="EMBL" id="KEQ61286.1"/>
    </source>
</evidence>
<dbReference type="HOGENOM" id="CLU_096851_0_0_1"/>
<dbReference type="EMBL" id="KL584838">
    <property type="protein sequence ID" value="KEQ61286.1"/>
    <property type="molecule type" value="Genomic_DNA"/>
</dbReference>
<evidence type="ECO:0000313" key="2">
    <source>
        <dbReference type="Proteomes" id="UP000030672"/>
    </source>
</evidence>
<proteinExistence type="predicted"/>
<name>A0A074WFL8_AURM1</name>
<protein>
    <submittedName>
        <fullName evidence="1">Uncharacterized protein</fullName>
    </submittedName>
</protein>
<sequence>MLKAANGAITKEFYAKMQAKPDILRVFLAQRRAAQKQKYQTVTKFRTARIRIAKDWYQAHKQDDSYRRRCNMYLWCFHPTFRRPWIDHLPWPTHRPLAYRQKVAHCCAECGTRHSGLKSWWQSVKDPDSFLCHKHYTDRGWSECMPKGYEHVRTFKGLNARYKELNQE</sequence>
<gene>
    <name evidence="1" type="ORF">M437DRAFT_52069</name>
</gene>
<dbReference type="AlphaFoldDB" id="A0A074WFL8"/>
<dbReference type="Proteomes" id="UP000030672">
    <property type="component" value="Unassembled WGS sequence"/>
</dbReference>
<accession>A0A074WFL8</accession>
<reference evidence="1 2" key="1">
    <citation type="journal article" date="2014" name="BMC Genomics">
        <title>Genome sequencing of four Aureobasidium pullulans varieties: biotechnological potential, stress tolerance, and description of new species.</title>
        <authorList>
            <person name="Gostin Ar C."/>
            <person name="Ohm R.A."/>
            <person name="Kogej T."/>
            <person name="Sonjak S."/>
            <person name="Turk M."/>
            <person name="Zajc J."/>
            <person name="Zalar P."/>
            <person name="Grube M."/>
            <person name="Sun H."/>
            <person name="Han J."/>
            <person name="Sharma A."/>
            <person name="Chiniquy J."/>
            <person name="Ngan C.Y."/>
            <person name="Lipzen A."/>
            <person name="Barry K."/>
            <person name="Grigoriev I.V."/>
            <person name="Gunde-Cimerman N."/>
        </authorList>
    </citation>
    <scope>NUCLEOTIDE SEQUENCE [LARGE SCALE GENOMIC DNA]</scope>
    <source>
        <strain evidence="1 2">CBS 110374</strain>
    </source>
</reference>
<dbReference type="RefSeq" id="XP_040878309.1">
    <property type="nucleotide sequence ID" value="XM_041022294.1"/>
</dbReference>
<keyword evidence="2" id="KW-1185">Reference proteome</keyword>